<comment type="caution">
    <text evidence="1">The sequence shown here is derived from an EMBL/GenBank/DDBJ whole genome shotgun (WGS) entry which is preliminary data.</text>
</comment>
<gene>
    <name evidence="1" type="ORF">HD842_001066</name>
</gene>
<organism evidence="1 2">
    <name type="scientific">Massilia aurea</name>
    <dbReference type="NCBI Taxonomy" id="373040"/>
    <lineage>
        <taxon>Bacteria</taxon>
        <taxon>Pseudomonadati</taxon>
        <taxon>Pseudomonadota</taxon>
        <taxon>Betaproteobacteria</taxon>
        <taxon>Burkholderiales</taxon>
        <taxon>Oxalobacteraceae</taxon>
        <taxon>Telluria group</taxon>
        <taxon>Massilia</taxon>
    </lineage>
</organism>
<dbReference type="CDD" id="cd14744">
    <property type="entry name" value="PAAR_CT_2"/>
    <property type="match status" value="1"/>
</dbReference>
<protein>
    <submittedName>
        <fullName evidence="1">Putative Zn-binding protein involved in type VI secretion</fullName>
    </submittedName>
</protein>
<dbReference type="AlphaFoldDB" id="A0A7X0CCD2"/>
<dbReference type="InterPro" id="IPR008727">
    <property type="entry name" value="PAAR_motif"/>
</dbReference>
<keyword evidence="2" id="KW-1185">Reference proteome</keyword>
<dbReference type="Proteomes" id="UP000540787">
    <property type="component" value="Unassembled WGS sequence"/>
</dbReference>
<reference evidence="1 2" key="1">
    <citation type="submission" date="2020-08" db="EMBL/GenBank/DDBJ databases">
        <title>The Agave Microbiome: Exploring the role of microbial communities in plant adaptations to desert environments.</title>
        <authorList>
            <person name="Partida-Martinez L.P."/>
        </authorList>
    </citation>
    <scope>NUCLEOTIDE SEQUENCE [LARGE SCALE GENOMIC DNA]</scope>
    <source>
        <strain evidence="1 2">AT3.2</strain>
    </source>
</reference>
<dbReference type="Pfam" id="PF05488">
    <property type="entry name" value="PAAR_motif"/>
    <property type="match status" value="1"/>
</dbReference>
<sequence>MAMRAVICKGDPTSHGGVVLEGNLHSTAQGRPIASKGHMTQCPLCKGTFPIAEGLAFHTHAGIGTAVEGMKTVCGAVLIATTTKGFLMIDDQSEAATAAAAPIHAATAPAAANFGTFRAVDEDSGKPVPGLPYRIELPDGAVRRGVTDADGFTERVAGHDPASVKLHWETDGTVEEA</sequence>
<evidence type="ECO:0000313" key="1">
    <source>
        <dbReference type="EMBL" id="MBB6132955.1"/>
    </source>
</evidence>
<accession>A0A7X0CCD2</accession>
<proteinExistence type="predicted"/>
<dbReference type="RefSeq" id="WP_183551924.1">
    <property type="nucleotide sequence ID" value="NZ_JACHBX010000001.1"/>
</dbReference>
<name>A0A7X0CCD2_9BURK</name>
<evidence type="ECO:0000313" key="2">
    <source>
        <dbReference type="Proteomes" id="UP000540787"/>
    </source>
</evidence>
<dbReference type="EMBL" id="JACHBX010000001">
    <property type="protein sequence ID" value="MBB6132955.1"/>
    <property type="molecule type" value="Genomic_DNA"/>
</dbReference>